<reference evidence="1 2" key="1">
    <citation type="submission" date="2023-02" db="EMBL/GenBank/DDBJ databases">
        <title>Genome sequence of Sphingobacterium sp. KACC 22765.</title>
        <authorList>
            <person name="Kim S."/>
            <person name="Heo J."/>
            <person name="Kwon S.-W."/>
        </authorList>
    </citation>
    <scope>NUCLEOTIDE SEQUENCE [LARGE SCALE GENOMIC DNA]</scope>
    <source>
        <strain evidence="1 2">KACC 22765</strain>
    </source>
</reference>
<gene>
    <name evidence="1" type="ORF">PQ465_12250</name>
</gene>
<proteinExistence type="predicted"/>
<dbReference type="EMBL" id="CP117880">
    <property type="protein sequence ID" value="WDF67077.1"/>
    <property type="molecule type" value="Genomic_DNA"/>
</dbReference>
<dbReference type="Gene3D" id="1.20.120.330">
    <property type="entry name" value="Nucleotidyltransferases domain 2"/>
    <property type="match status" value="1"/>
</dbReference>
<name>A0ABY7WF35_9SPHI</name>
<organism evidence="1 2">
    <name type="scientific">Sphingobacterium oryzagri</name>
    <dbReference type="NCBI Taxonomy" id="3025669"/>
    <lineage>
        <taxon>Bacteria</taxon>
        <taxon>Pseudomonadati</taxon>
        <taxon>Bacteroidota</taxon>
        <taxon>Sphingobacteriia</taxon>
        <taxon>Sphingobacteriales</taxon>
        <taxon>Sphingobacteriaceae</taxon>
        <taxon>Sphingobacterium</taxon>
    </lineage>
</organism>
<sequence>MDAKLMKFLDTIYLDSRYSDDVEVSIDVLRALMNKLLKLRQDATDAYRTETAKLMRDMCNISCTSPNLGLPACDYSSINSKL</sequence>
<evidence type="ECO:0000313" key="1">
    <source>
        <dbReference type="EMBL" id="WDF67077.1"/>
    </source>
</evidence>
<dbReference type="RefSeq" id="WP_274265813.1">
    <property type="nucleotide sequence ID" value="NZ_CP117880.1"/>
</dbReference>
<keyword evidence="2" id="KW-1185">Reference proteome</keyword>
<dbReference type="Proteomes" id="UP001221558">
    <property type="component" value="Chromosome"/>
</dbReference>
<evidence type="ECO:0000313" key="2">
    <source>
        <dbReference type="Proteomes" id="UP001221558"/>
    </source>
</evidence>
<accession>A0ABY7WF35</accession>
<protein>
    <submittedName>
        <fullName evidence="1">Uncharacterized protein</fullName>
    </submittedName>
</protein>